<feature type="region of interest" description="Disordered" evidence="1">
    <location>
        <begin position="612"/>
        <end position="720"/>
    </location>
</feature>
<feature type="compositionally biased region" description="Acidic residues" evidence="1">
    <location>
        <begin position="798"/>
        <end position="810"/>
    </location>
</feature>
<feature type="compositionally biased region" description="Low complexity" evidence="1">
    <location>
        <begin position="886"/>
        <end position="902"/>
    </location>
</feature>
<feature type="domain" description="PPM-type phosphatase" evidence="2">
    <location>
        <begin position="350"/>
        <end position="1194"/>
    </location>
</feature>
<dbReference type="AlphaFoldDB" id="A0A9K3LD82"/>
<feature type="region of interest" description="Disordered" evidence="1">
    <location>
        <begin position="145"/>
        <end position="313"/>
    </location>
</feature>
<feature type="compositionally biased region" description="Basic and acidic residues" evidence="1">
    <location>
        <begin position="244"/>
        <end position="264"/>
    </location>
</feature>
<name>A0A9K3LD82_9STRA</name>
<feature type="compositionally biased region" description="Polar residues" evidence="1">
    <location>
        <begin position="486"/>
        <end position="499"/>
    </location>
</feature>
<keyword evidence="4" id="KW-1185">Reference proteome</keyword>
<dbReference type="InterPro" id="IPR015655">
    <property type="entry name" value="PP2C"/>
</dbReference>
<dbReference type="PROSITE" id="PS51746">
    <property type="entry name" value="PPM_2"/>
    <property type="match status" value="1"/>
</dbReference>
<sequence length="1199" mass="129301">MSPTSTNLSEHENLSHPPSFPIAPTEGESGSTVVAAAAAPFSRKNTKVLSEESSSPPTAAALSLHSPSMTSSPRSAELASSEEESVAELGDVSEGECSSVEDYHDPETEQKRREQEDLEQGIIQDSMIDSSGGVVAVAQQVSNKECQAPPKCARFTEPDDDTESLIDHPIERPPPHLHEPQQSIGKSIDDSTATAVLDSEKKVLSAAPSFGEHERHQASASAFGTPSIGTNSSMDANTPASKRIRMEDTAKRRKQASYDRKMQDDAVPSSTMHTPTSNSSMSRGSKATAINHPNQGDGSSCDPGLDHAPTSLPTFKDPRTCMWTSSHAANAPSEDRSSSLVNVLLQPLPPNFDSETQLPSLENNDYHSLIRLNLWSVIDGHGGGCVATYASEVLLPHVAASIARALGCAIVSRGVCLVNGQLRDANALDLDGLIKTSDRSPANPNSIHYRSPYEASEDSDDEGDGEAADSSSNRRSLSVRDDEEVQNSGHGADQASTVDSHPPAIHSSMLPRRSTEAASSSLAPSGSSVKTSVKTAASVVARDAPVGTHSPNEVAAITRAITESFLAVDEGWINSIDPVATHQTSCQSNGRWNSGACALAVFTVQRLEWTSVSEEHRERELRGPAKNRGHDTSQNKDAARRRMLDNATRAKSASSLSTISSTSSLTTTDDRVNASGLESEITETEGEDDDHWSQDGGEKPRRRNPFRRPDMSSGFPKESLISPPGGCSCHCYRAYDALLYTAHVGDCRAVMLGSAPPRTIKVHGSTAAGHGNQTDDESSHHSSDETECLSSSDHDADSSDDEEIEPEQDQESAAAVTKSTSTSPAPSYMAYMRRPARRKSRRRRYDDLGMNAPFIALPPLEGFRSVEIEIDDLEYDRRRRHHHRNNSSSQSDSTSSSSQDSQEFPPAIILPPVTRPIDLTTDHSAYNPAEVTAVLRRCNNAPRAISAGVGGGIKRVAGSLAVTRALGDAYLKTPRLSFFPYKRHAPYITARPEVNCRPIVKEGDKVLILATDGVWERASGEDVLRWVRTFYAERIAEAERRNSIDRLSKKDSHGSSDDEYTSSGKKDDDSVDSQQAREIDQHQSSSSRNDTNGPTSTTSTPGDASGSRKRDVASSPSPPPASKRRKISGRSTPRRAAPFGSRRNSTVADVIVRRVLNKVRRARNISSLHALMSLPPGRARRSKHDDITACVVDLSAYVS</sequence>
<dbReference type="SMART" id="SM00332">
    <property type="entry name" value="PP2Cc"/>
    <property type="match status" value="1"/>
</dbReference>
<feature type="compositionally biased region" description="Acidic residues" evidence="1">
    <location>
        <begin position="680"/>
        <end position="690"/>
    </location>
</feature>
<feature type="compositionally biased region" description="Basic and acidic residues" evidence="1">
    <location>
        <begin position="101"/>
        <end position="115"/>
    </location>
</feature>
<feature type="compositionally biased region" description="Low complexity" evidence="1">
    <location>
        <begin position="811"/>
        <end position="827"/>
    </location>
</feature>
<reference evidence="3" key="1">
    <citation type="journal article" date="2021" name="Sci. Rep.">
        <title>Diploid genomic architecture of Nitzschia inconspicua, an elite biomass production diatom.</title>
        <authorList>
            <person name="Oliver A."/>
            <person name="Podell S."/>
            <person name="Pinowska A."/>
            <person name="Traller J.C."/>
            <person name="Smith S.R."/>
            <person name="McClure R."/>
            <person name="Beliaev A."/>
            <person name="Bohutskyi P."/>
            <person name="Hill E.A."/>
            <person name="Rabines A."/>
            <person name="Zheng H."/>
            <person name="Allen L.Z."/>
            <person name="Kuo A."/>
            <person name="Grigoriev I.V."/>
            <person name="Allen A.E."/>
            <person name="Hazlebeck D."/>
            <person name="Allen E.E."/>
        </authorList>
    </citation>
    <scope>NUCLEOTIDE SEQUENCE</scope>
    <source>
        <strain evidence="3">Hildebrandi</strain>
    </source>
</reference>
<dbReference type="PANTHER" id="PTHR13832">
    <property type="entry name" value="PROTEIN PHOSPHATASE 2C"/>
    <property type="match status" value="1"/>
</dbReference>
<feature type="compositionally biased region" description="Low complexity" evidence="1">
    <location>
        <begin position="652"/>
        <end position="667"/>
    </location>
</feature>
<gene>
    <name evidence="3" type="ORF">IV203_035389</name>
</gene>
<feature type="compositionally biased region" description="Low complexity" evidence="1">
    <location>
        <begin position="1089"/>
        <end position="1103"/>
    </location>
</feature>
<protein>
    <submittedName>
        <fullName evidence="3">Protein phosphatase 2C</fullName>
    </submittedName>
</protein>
<dbReference type="EMBL" id="JAGRRH010000013">
    <property type="protein sequence ID" value="KAG7360290.1"/>
    <property type="molecule type" value="Genomic_DNA"/>
</dbReference>
<feature type="compositionally biased region" description="Basic residues" evidence="1">
    <location>
        <begin position="834"/>
        <end position="843"/>
    </location>
</feature>
<dbReference type="Pfam" id="PF00481">
    <property type="entry name" value="PP2C"/>
    <property type="match status" value="1"/>
</dbReference>
<evidence type="ECO:0000313" key="4">
    <source>
        <dbReference type="Proteomes" id="UP000693970"/>
    </source>
</evidence>
<organism evidence="3 4">
    <name type="scientific">Nitzschia inconspicua</name>
    <dbReference type="NCBI Taxonomy" id="303405"/>
    <lineage>
        <taxon>Eukaryota</taxon>
        <taxon>Sar</taxon>
        <taxon>Stramenopiles</taxon>
        <taxon>Ochrophyta</taxon>
        <taxon>Bacillariophyta</taxon>
        <taxon>Bacillariophyceae</taxon>
        <taxon>Bacillariophycidae</taxon>
        <taxon>Bacillariales</taxon>
        <taxon>Bacillariaceae</taxon>
        <taxon>Nitzschia</taxon>
    </lineage>
</organism>
<feature type="compositionally biased region" description="Low complexity" evidence="1">
    <location>
        <begin position="517"/>
        <end position="528"/>
    </location>
</feature>
<feature type="compositionally biased region" description="Acidic residues" evidence="1">
    <location>
        <begin position="455"/>
        <end position="467"/>
    </location>
</feature>
<feature type="compositionally biased region" description="Basic and acidic residues" evidence="1">
    <location>
        <begin position="1045"/>
        <end position="1056"/>
    </location>
</feature>
<evidence type="ECO:0000259" key="2">
    <source>
        <dbReference type="PROSITE" id="PS51746"/>
    </source>
</evidence>
<feature type="compositionally biased region" description="Basic and acidic residues" evidence="1">
    <location>
        <begin position="165"/>
        <end position="179"/>
    </location>
</feature>
<proteinExistence type="predicted"/>
<feature type="compositionally biased region" description="Acidic residues" evidence="1">
    <location>
        <begin position="80"/>
        <end position="94"/>
    </location>
</feature>
<evidence type="ECO:0000256" key="1">
    <source>
        <dbReference type="SAM" id="MobiDB-lite"/>
    </source>
</evidence>
<feature type="region of interest" description="Disordered" evidence="1">
    <location>
        <begin position="879"/>
        <end position="909"/>
    </location>
</feature>
<feature type="compositionally biased region" description="Polar residues" evidence="1">
    <location>
        <begin position="218"/>
        <end position="240"/>
    </location>
</feature>
<dbReference type="Proteomes" id="UP000693970">
    <property type="component" value="Unassembled WGS sequence"/>
</dbReference>
<dbReference type="PANTHER" id="PTHR13832:SF827">
    <property type="entry name" value="PROTEIN PHOSPHATASE 1L"/>
    <property type="match status" value="1"/>
</dbReference>
<feature type="compositionally biased region" description="Low complexity" evidence="1">
    <location>
        <begin position="51"/>
        <end position="79"/>
    </location>
</feature>
<feature type="region of interest" description="Disordered" evidence="1">
    <location>
        <begin position="434"/>
        <end position="531"/>
    </location>
</feature>
<dbReference type="InterPro" id="IPR001932">
    <property type="entry name" value="PPM-type_phosphatase-like_dom"/>
</dbReference>
<feature type="compositionally biased region" description="Basic and acidic residues" evidence="1">
    <location>
        <begin position="613"/>
        <end position="644"/>
    </location>
</feature>
<feature type="compositionally biased region" description="Polar residues" evidence="1">
    <location>
        <begin position="268"/>
        <end position="285"/>
    </location>
</feature>
<feature type="compositionally biased region" description="Polar residues" evidence="1">
    <location>
        <begin position="180"/>
        <end position="194"/>
    </location>
</feature>
<evidence type="ECO:0000313" key="3">
    <source>
        <dbReference type="EMBL" id="KAG7360290.1"/>
    </source>
</evidence>
<feature type="region of interest" description="Disordered" evidence="1">
    <location>
        <begin position="761"/>
        <end position="844"/>
    </location>
</feature>
<dbReference type="OrthoDB" id="420076at2759"/>
<feature type="region of interest" description="Disordered" evidence="1">
    <location>
        <begin position="1045"/>
        <end position="1143"/>
    </location>
</feature>
<comment type="caution">
    <text evidence="3">The sequence shown here is derived from an EMBL/GenBank/DDBJ whole genome shotgun (WGS) entry which is preliminary data.</text>
</comment>
<feature type="compositionally biased region" description="Polar residues" evidence="1">
    <location>
        <begin position="439"/>
        <end position="448"/>
    </location>
</feature>
<dbReference type="GO" id="GO:0004722">
    <property type="term" value="F:protein serine/threonine phosphatase activity"/>
    <property type="evidence" value="ECO:0007669"/>
    <property type="project" value="InterPro"/>
</dbReference>
<accession>A0A9K3LD82</accession>
<reference evidence="3" key="2">
    <citation type="submission" date="2021-04" db="EMBL/GenBank/DDBJ databases">
        <authorList>
            <person name="Podell S."/>
        </authorList>
    </citation>
    <scope>NUCLEOTIDE SEQUENCE</scope>
    <source>
        <strain evidence="3">Hildebrandi</strain>
    </source>
</reference>
<feature type="region of interest" description="Disordered" evidence="1">
    <location>
        <begin position="1"/>
        <end position="128"/>
    </location>
</feature>